<dbReference type="KEGG" id="ago:AGOS_AFR278W"/>
<dbReference type="InterPro" id="IPR033464">
    <property type="entry name" value="CSN8_PSD8_EIF3K"/>
</dbReference>
<dbReference type="GO" id="GO:0043161">
    <property type="term" value="P:proteasome-mediated ubiquitin-dependent protein catabolic process"/>
    <property type="evidence" value="ECO:0000318"/>
    <property type="project" value="GO_Central"/>
</dbReference>
<dbReference type="HOGENOM" id="CLU_046003_1_0_1"/>
<dbReference type="InterPro" id="IPR006746">
    <property type="entry name" value="26S_Psome_Rpn12"/>
</dbReference>
<dbReference type="PROSITE" id="PS50250">
    <property type="entry name" value="PCI"/>
    <property type="match status" value="1"/>
</dbReference>
<dbReference type="PANTHER" id="PTHR12387">
    <property type="entry name" value="26S PROTEASOME NON-ATPASE REGULATORY SUBUNIT 8"/>
    <property type="match status" value="1"/>
</dbReference>
<dbReference type="FunFam" id="1.25.40.990:FF:000001">
    <property type="entry name" value="26S proteasome non-ATPase regulatory subunit"/>
    <property type="match status" value="1"/>
</dbReference>
<dbReference type="eggNOG" id="KOG3151">
    <property type="taxonomic scope" value="Eukaryota"/>
</dbReference>
<protein>
    <submittedName>
        <fullName evidence="4">AFR278Wp</fullName>
    </submittedName>
</protein>
<dbReference type="GeneID" id="4622088"/>
<dbReference type="RefSeq" id="NP_985825.1">
    <property type="nucleotide sequence ID" value="NM_211180.1"/>
</dbReference>
<dbReference type="STRING" id="284811.Q753N4"/>
<dbReference type="PANTHER" id="PTHR12387:SF0">
    <property type="entry name" value="26S PROTEASOME NON-ATPASE REGULATORY SUBUNIT 8"/>
    <property type="match status" value="1"/>
</dbReference>
<reference evidence="5" key="2">
    <citation type="journal article" date="2013" name="G3 (Bethesda)">
        <title>Genomes of Ashbya fungi isolated from insects reveal four mating-type loci, numerous translocations, lack of transposons, and distinct gene duplications.</title>
        <authorList>
            <person name="Dietrich F.S."/>
            <person name="Voegeli S."/>
            <person name="Kuo S."/>
            <person name="Philippsen P."/>
        </authorList>
    </citation>
    <scope>GENOME REANNOTATION</scope>
    <source>
        <strain evidence="5">ATCC 10895 / CBS 109.51 / FGSC 9923 / NRRL Y-1056</strain>
    </source>
</reference>
<organism evidence="4 5">
    <name type="scientific">Eremothecium gossypii (strain ATCC 10895 / CBS 109.51 / FGSC 9923 / NRRL Y-1056)</name>
    <name type="common">Yeast</name>
    <name type="synonym">Ashbya gossypii</name>
    <dbReference type="NCBI Taxonomy" id="284811"/>
    <lineage>
        <taxon>Eukaryota</taxon>
        <taxon>Fungi</taxon>
        <taxon>Dikarya</taxon>
        <taxon>Ascomycota</taxon>
        <taxon>Saccharomycotina</taxon>
        <taxon>Saccharomycetes</taxon>
        <taxon>Saccharomycetales</taxon>
        <taxon>Saccharomycetaceae</taxon>
        <taxon>Eremothecium</taxon>
    </lineage>
</organism>
<keyword evidence="2" id="KW-0647">Proteasome</keyword>
<name>Q753N4_EREGS</name>
<dbReference type="GO" id="GO:0008541">
    <property type="term" value="C:proteasome regulatory particle, lid subcomplex"/>
    <property type="evidence" value="ECO:0000318"/>
    <property type="project" value="GO_Central"/>
</dbReference>
<evidence type="ECO:0000313" key="4">
    <source>
        <dbReference type="EMBL" id="AAS53649.1"/>
    </source>
</evidence>
<dbReference type="InterPro" id="IPR000717">
    <property type="entry name" value="PCI_dom"/>
</dbReference>
<dbReference type="EMBL" id="AE016819">
    <property type="protein sequence ID" value="AAS53649.1"/>
    <property type="molecule type" value="Genomic_DNA"/>
</dbReference>
<dbReference type="FunCoup" id="Q753N4">
    <property type="interactions" value="1308"/>
</dbReference>
<sequence>MEICHHKGLLILFSRTELSESRSTGHIEVVMVSLHELVKGLKAAFQIRDYRTCVDLLGPIKIELIKTRLLVPDLLAASEGNATYLEDLEVAKKILEIGALSSINLLDFAGFENYYAQLRAFYFGLPENHTLADSENKKKLISLYLLILLSQGDVTKFHSELEFLSKRDLGNIEENKYLSYPVRLEKLLMEGSYQKAWDMLQNGREDDKIEEFNIFDETLMNAIRDSIARNTEVAYARLPLSNVKALLFFKSEKDTEAFAKARGWNIVNGCVLFDEDDVSEKKEQTSIVSKALSYATNLESIV</sequence>
<comment type="similarity">
    <text evidence="1">Belongs to the proteasome subunit S14 family.</text>
</comment>
<feature type="domain" description="PCI" evidence="3">
    <location>
        <begin position="106"/>
        <end position="289"/>
    </location>
</feature>
<dbReference type="Pfam" id="PF10075">
    <property type="entry name" value="CSN8_PSD8_EIF3K"/>
    <property type="match status" value="1"/>
</dbReference>
<evidence type="ECO:0000256" key="1">
    <source>
        <dbReference type="ARBA" id="ARBA00009627"/>
    </source>
</evidence>
<evidence type="ECO:0000313" key="5">
    <source>
        <dbReference type="Proteomes" id="UP000000591"/>
    </source>
</evidence>
<dbReference type="OMA" id="HIMDGYF"/>
<dbReference type="AlphaFoldDB" id="Q753N4"/>
<evidence type="ECO:0000256" key="2">
    <source>
        <dbReference type="ARBA" id="ARBA00022942"/>
    </source>
</evidence>
<dbReference type="GO" id="GO:0005634">
    <property type="term" value="C:nucleus"/>
    <property type="evidence" value="ECO:0000318"/>
    <property type="project" value="GO_Central"/>
</dbReference>
<keyword evidence="5" id="KW-1185">Reference proteome</keyword>
<gene>
    <name evidence="4" type="ORF">AGOS_AFR278W</name>
</gene>
<dbReference type="Gene3D" id="1.25.40.990">
    <property type="match status" value="1"/>
</dbReference>
<dbReference type="OrthoDB" id="8775810at2759"/>
<reference evidence="4 5" key="1">
    <citation type="journal article" date="2004" name="Science">
        <title>The Ashbya gossypii genome as a tool for mapping the ancient Saccharomyces cerevisiae genome.</title>
        <authorList>
            <person name="Dietrich F.S."/>
            <person name="Voegeli S."/>
            <person name="Brachat S."/>
            <person name="Lerch A."/>
            <person name="Gates K."/>
            <person name="Steiner S."/>
            <person name="Mohr C."/>
            <person name="Pohlmann R."/>
            <person name="Luedi P."/>
            <person name="Choi S."/>
            <person name="Wing R.A."/>
            <person name="Flavier A."/>
            <person name="Gaffney T.D."/>
            <person name="Philippsen P."/>
        </authorList>
    </citation>
    <scope>NUCLEOTIDE SEQUENCE [LARGE SCALE GENOMIC DNA]</scope>
    <source>
        <strain evidence="5">ATCC 10895 / CBS 109.51 / FGSC 9923 / NRRL Y-1056</strain>
    </source>
</reference>
<evidence type="ECO:0000259" key="3">
    <source>
        <dbReference type="PROSITE" id="PS50250"/>
    </source>
</evidence>
<dbReference type="InParanoid" id="Q753N4"/>
<accession>Q753N4</accession>
<proteinExistence type="inferred from homology"/>
<dbReference type="Proteomes" id="UP000000591">
    <property type="component" value="Chromosome VI"/>
</dbReference>